<feature type="compositionally biased region" description="Acidic residues" evidence="2">
    <location>
        <begin position="990"/>
        <end position="1000"/>
    </location>
</feature>
<evidence type="ECO:0000256" key="2">
    <source>
        <dbReference type="SAM" id="MobiDB-lite"/>
    </source>
</evidence>
<dbReference type="InterPro" id="IPR040521">
    <property type="entry name" value="KDZ"/>
</dbReference>
<dbReference type="PANTHER" id="PTHR33104">
    <property type="entry name" value="SI:DKEY-29D5.2"/>
    <property type="match status" value="1"/>
</dbReference>
<keyword evidence="1" id="KW-0175">Coiled coil</keyword>
<dbReference type="AlphaFoldDB" id="A0AAD7F343"/>
<feature type="domain" description="CxC2-like cysteine cluster KDZ transposase-associated" evidence="3">
    <location>
        <begin position="258"/>
        <end position="366"/>
    </location>
</feature>
<feature type="region of interest" description="Disordered" evidence="2">
    <location>
        <begin position="1"/>
        <end position="50"/>
    </location>
</feature>
<evidence type="ECO:0000256" key="1">
    <source>
        <dbReference type="SAM" id="Coils"/>
    </source>
</evidence>
<protein>
    <recommendedName>
        <fullName evidence="3">CxC2-like cysteine cluster KDZ transposase-associated domain-containing protein</fullName>
    </recommendedName>
</protein>
<dbReference type="PANTHER" id="PTHR33104:SF2">
    <property type="entry name" value="CXC3 LIKE CYSTEINE CLUSTER DOMAIN-CONTAINING PROTEIN"/>
    <property type="match status" value="1"/>
</dbReference>
<feature type="compositionally biased region" description="Acidic residues" evidence="2">
    <location>
        <begin position="1146"/>
        <end position="1178"/>
    </location>
</feature>
<evidence type="ECO:0000313" key="5">
    <source>
        <dbReference type="Proteomes" id="UP001218218"/>
    </source>
</evidence>
<feature type="compositionally biased region" description="Polar residues" evidence="2">
    <location>
        <begin position="119"/>
        <end position="138"/>
    </location>
</feature>
<gene>
    <name evidence="4" type="ORF">DFH08DRAFT_800028</name>
</gene>
<dbReference type="Proteomes" id="UP001218218">
    <property type="component" value="Unassembled WGS sequence"/>
</dbReference>
<feature type="compositionally biased region" description="Basic and acidic residues" evidence="2">
    <location>
        <begin position="8"/>
        <end position="34"/>
    </location>
</feature>
<dbReference type="EMBL" id="JARIHO010000004">
    <property type="protein sequence ID" value="KAJ7363030.1"/>
    <property type="molecule type" value="Genomic_DNA"/>
</dbReference>
<sequence length="1186" mass="134506">MRARSKRKTCESKEQEEDLRLLNREQADRSESNHHGIAYMASRPPNRNRRKVPAHINASSLNNPSVSVSSFSFSPEEFLPNADVNQPIEAFVDRVSEDGRRMYREIRPIEPPSPIRNARATTTQGAAPSGSASLNVTTNDDRYEMFDDNSNDYDPPSLELPSAARPKKAIFSDKTLYQWKDKSRDRYVREFLRMDGCGDASETLCPGCEREGAQPGYRCQDCKGALLFCRDCCVQRHLSNPLHRIEAWSGVHFVKTCLKALGLRIQFGHPPGECCTNPIPGRKNFVVIDLSSIQEVAVDFCGCENRAAAGSLDTQLLRGGWFPASEERPQTCMTLVALEHFHMETLQAKTTMYDFYKTREKLTSNDGTKPRDRYQVFIRICRQYRDVMLLKRAGLGHHPQGACGGKPGECATRCPCCPRPGINLPEDWERASKEDRFLYILFLAIDVCFRLKRGLVSSDLKDPGLSTGLSYMTENVPYREYLRTVTDQNEMSTCSGLAALDYANTKFLRGYSTTGVGMVVCARHKFIQPNGVGDLQKGERYANMDYIFTSVLRHHDPLLPKMISYDIVCQWWKLLMERLRELPPLVRYFLILPMVVFVIPKLHIHAHTLTCNVLYSLNLVPGSGQTDGEGIERPWANIGGIASSTRIMGPGARHDTVDDHWGHWNLQKLISLAETLRRRLDNALEQALMEALESFSEQQKDRVDEWKKMVHDYEEDATKKNPYEAVVSGLSEHQVWLQFQQDEQEEARNGVPAKHKVSPSMFVAECLDVEDEQRRVRVQAELKKAQTTAQQIDMAALRMKLIRRLERLRKLQGTYSPASIVALEARDAPADELPENEPLFLPSVLLAATRETGCTKGLLEMELLMWEAQCRSSLVRLRNQLHIKSRYLNYKKLHARHQGANTRARTIVHRNESKIRLHSEKYQAAWGVMVAAEGGNEAKVGWRKLRKEDIQCMEDAEDLARKEEKRKRAKQRRKRKYDELLSHGQQPAPWEDDEDDDDEGPEQRVGEARREVSWIWTAAGSSGTDAGLEDALRIEWAKSYARSRRWKEEVRLLKAEMDRLPISLEFEADRWIERAQGVPVGEIDVAYAQGMIAYATKQADLFRDIAARARETATAPRLANGKQRPRAPIVDPLTTADPVMIPVDGAGEDNEDEGDDDGILEDGEEDEQGGLESDEEAIMDGGGAKE</sequence>
<dbReference type="CDD" id="cd19757">
    <property type="entry name" value="Bbox1"/>
    <property type="match status" value="1"/>
</dbReference>
<accession>A0AAD7F343</accession>
<feature type="region of interest" description="Disordered" evidence="2">
    <location>
        <begin position="1114"/>
        <end position="1186"/>
    </location>
</feature>
<dbReference type="Pfam" id="PF18758">
    <property type="entry name" value="KDZ"/>
    <property type="match status" value="1"/>
</dbReference>
<proteinExistence type="predicted"/>
<reference evidence="4" key="1">
    <citation type="submission" date="2023-03" db="EMBL/GenBank/DDBJ databases">
        <title>Massive genome expansion in bonnet fungi (Mycena s.s.) driven by repeated elements and novel gene families across ecological guilds.</title>
        <authorList>
            <consortium name="Lawrence Berkeley National Laboratory"/>
            <person name="Harder C.B."/>
            <person name="Miyauchi S."/>
            <person name="Viragh M."/>
            <person name="Kuo A."/>
            <person name="Thoen E."/>
            <person name="Andreopoulos B."/>
            <person name="Lu D."/>
            <person name="Skrede I."/>
            <person name="Drula E."/>
            <person name="Henrissat B."/>
            <person name="Morin E."/>
            <person name="Kohler A."/>
            <person name="Barry K."/>
            <person name="LaButti K."/>
            <person name="Morin E."/>
            <person name="Salamov A."/>
            <person name="Lipzen A."/>
            <person name="Mereny Z."/>
            <person name="Hegedus B."/>
            <person name="Baldrian P."/>
            <person name="Stursova M."/>
            <person name="Weitz H."/>
            <person name="Taylor A."/>
            <person name="Grigoriev I.V."/>
            <person name="Nagy L.G."/>
            <person name="Martin F."/>
            <person name="Kauserud H."/>
        </authorList>
    </citation>
    <scope>NUCLEOTIDE SEQUENCE</scope>
    <source>
        <strain evidence="4">CBHHK002</strain>
    </source>
</reference>
<dbReference type="Pfam" id="PF18803">
    <property type="entry name" value="CxC2"/>
    <property type="match status" value="1"/>
</dbReference>
<keyword evidence="5" id="KW-1185">Reference proteome</keyword>
<name>A0AAD7F343_9AGAR</name>
<feature type="region of interest" description="Disordered" evidence="2">
    <location>
        <begin position="110"/>
        <end position="138"/>
    </location>
</feature>
<dbReference type="InterPro" id="IPR041457">
    <property type="entry name" value="CxC2_KDZ-assoc"/>
</dbReference>
<feature type="coiled-coil region" evidence="1">
    <location>
        <begin position="666"/>
        <end position="716"/>
    </location>
</feature>
<evidence type="ECO:0000259" key="3">
    <source>
        <dbReference type="Pfam" id="PF18803"/>
    </source>
</evidence>
<evidence type="ECO:0000313" key="4">
    <source>
        <dbReference type="EMBL" id="KAJ7363030.1"/>
    </source>
</evidence>
<feature type="region of interest" description="Disordered" evidence="2">
    <location>
        <begin position="970"/>
        <end position="1008"/>
    </location>
</feature>
<comment type="caution">
    <text evidence="4">The sequence shown here is derived from an EMBL/GenBank/DDBJ whole genome shotgun (WGS) entry which is preliminary data.</text>
</comment>
<organism evidence="4 5">
    <name type="scientific">Mycena albidolilacea</name>
    <dbReference type="NCBI Taxonomy" id="1033008"/>
    <lineage>
        <taxon>Eukaryota</taxon>
        <taxon>Fungi</taxon>
        <taxon>Dikarya</taxon>
        <taxon>Basidiomycota</taxon>
        <taxon>Agaricomycotina</taxon>
        <taxon>Agaricomycetes</taxon>
        <taxon>Agaricomycetidae</taxon>
        <taxon>Agaricales</taxon>
        <taxon>Marasmiineae</taxon>
        <taxon>Mycenaceae</taxon>
        <taxon>Mycena</taxon>
    </lineage>
</organism>